<reference evidence="7 8" key="1">
    <citation type="submission" date="2018-05" db="EMBL/GenBank/DDBJ databases">
        <title>Description of Sphingomonas pokkalii sp nov, isolated from the rhizosphere of saline tolerant pokkali rice and its draft genome analysis.</title>
        <authorList>
            <person name="Menon R."/>
            <person name="Kumari S."/>
            <person name="Rameshkumar N."/>
        </authorList>
    </citation>
    <scope>NUCLEOTIDE SEQUENCE [LARGE SCALE GENOMIC DNA]</scope>
    <source>
        <strain evidence="7 8">L3B27</strain>
    </source>
</reference>
<organism evidence="7 8">
    <name type="scientific">Sphingomonas pokkalii</name>
    <dbReference type="NCBI Taxonomy" id="2175090"/>
    <lineage>
        <taxon>Bacteria</taxon>
        <taxon>Pseudomonadati</taxon>
        <taxon>Pseudomonadota</taxon>
        <taxon>Alphaproteobacteria</taxon>
        <taxon>Sphingomonadales</taxon>
        <taxon>Sphingomonadaceae</taxon>
        <taxon>Sphingomonas</taxon>
    </lineage>
</organism>
<dbReference type="GO" id="GO:0016020">
    <property type="term" value="C:membrane"/>
    <property type="evidence" value="ECO:0007669"/>
    <property type="project" value="InterPro"/>
</dbReference>
<gene>
    <name evidence="7" type="ORF">DD559_09890</name>
</gene>
<dbReference type="EMBL" id="QENQ01000001">
    <property type="protein sequence ID" value="PVX29593.1"/>
    <property type="molecule type" value="Genomic_DNA"/>
</dbReference>
<dbReference type="GO" id="GO:0006935">
    <property type="term" value="P:chemotaxis"/>
    <property type="evidence" value="ECO:0007669"/>
    <property type="project" value="UniProtKB-KW"/>
</dbReference>
<keyword evidence="4" id="KW-0812">Transmembrane</keyword>
<dbReference type="InterPro" id="IPR004090">
    <property type="entry name" value="Chemotax_Me-accpt_rcpt"/>
</dbReference>
<comment type="caution">
    <text evidence="7">The sequence shown here is derived from an EMBL/GenBank/DDBJ whole genome shotgun (WGS) entry which is preliminary data.</text>
</comment>
<dbReference type="Pfam" id="PF00015">
    <property type="entry name" value="MCPsignal"/>
    <property type="match status" value="1"/>
</dbReference>
<keyword evidence="1" id="KW-0145">Chemotaxis</keyword>
<keyword evidence="4" id="KW-0472">Membrane</keyword>
<dbReference type="SMART" id="SM00304">
    <property type="entry name" value="HAMP"/>
    <property type="match status" value="2"/>
</dbReference>
<dbReference type="AlphaFoldDB" id="A0A2U0SDZ7"/>
<evidence type="ECO:0000256" key="1">
    <source>
        <dbReference type="ARBA" id="ARBA00022500"/>
    </source>
</evidence>
<accession>A0A2U0SDZ7</accession>
<dbReference type="PROSITE" id="PS50885">
    <property type="entry name" value="HAMP"/>
    <property type="match status" value="2"/>
</dbReference>
<dbReference type="PANTHER" id="PTHR43531">
    <property type="entry name" value="PROTEIN ICFG"/>
    <property type="match status" value="1"/>
</dbReference>
<dbReference type="PRINTS" id="PR00260">
    <property type="entry name" value="CHEMTRNSDUCR"/>
</dbReference>
<dbReference type="InterPro" id="IPR004089">
    <property type="entry name" value="MCPsignal_dom"/>
</dbReference>
<feature type="domain" description="HAMP" evidence="6">
    <location>
        <begin position="73"/>
        <end position="113"/>
    </location>
</feature>
<comment type="similarity">
    <text evidence="2">Belongs to the methyl-accepting chemotaxis (MCP) protein family.</text>
</comment>
<dbReference type="Gene3D" id="1.10.287.950">
    <property type="entry name" value="Methyl-accepting chemotaxis protein"/>
    <property type="match status" value="1"/>
</dbReference>
<feature type="transmembrane region" description="Helical" evidence="4">
    <location>
        <begin position="12"/>
        <end position="35"/>
    </location>
</feature>
<evidence type="ECO:0000256" key="2">
    <source>
        <dbReference type="ARBA" id="ARBA00029447"/>
    </source>
</evidence>
<protein>
    <submittedName>
        <fullName evidence="7">Chemotaxis protein</fullName>
    </submittedName>
</protein>
<dbReference type="OrthoDB" id="266313at2"/>
<dbReference type="InterPro" id="IPR051310">
    <property type="entry name" value="MCP_chemotaxis"/>
</dbReference>
<dbReference type="PROSITE" id="PS50111">
    <property type="entry name" value="CHEMOTAXIS_TRANSDUC_2"/>
    <property type="match status" value="1"/>
</dbReference>
<proteinExistence type="inferred from homology"/>
<dbReference type="GO" id="GO:0007165">
    <property type="term" value="P:signal transduction"/>
    <property type="evidence" value="ECO:0007669"/>
    <property type="project" value="UniProtKB-KW"/>
</dbReference>
<evidence type="ECO:0000313" key="8">
    <source>
        <dbReference type="Proteomes" id="UP000245890"/>
    </source>
</evidence>
<evidence type="ECO:0000256" key="4">
    <source>
        <dbReference type="SAM" id="Phobius"/>
    </source>
</evidence>
<keyword evidence="4" id="KW-1133">Transmembrane helix</keyword>
<dbReference type="RefSeq" id="WP_116469028.1">
    <property type="nucleotide sequence ID" value="NZ_QENQ01000001.1"/>
</dbReference>
<keyword evidence="3" id="KW-0807">Transducer</keyword>
<dbReference type="Gene3D" id="6.10.340.10">
    <property type="match status" value="1"/>
</dbReference>
<evidence type="ECO:0000259" key="6">
    <source>
        <dbReference type="PROSITE" id="PS50885"/>
    </source>
</evidence>
<keyword evidence="8" id="KW-1185">Reference proteome</keyword>
<dbReference type="Pfam" id="PF00672">
    <property type="entry name" value="HAMP"/>
    <property type="match status" value="1"/>
</dbReference>
<feature type="domain" description="HAMP" evidence="6">
    <location>
        <begin position="119"/>
        <end position="171"/>
    </location>
</feature>
<sequence>MHWFKANAPIRLKLLIAFGLFIGLLTAAMLANVLLPPRVSMELDVGLVLLGVVCAWWLREAIAVPYVTTVLRMEALADGDLESPIAYTDFTDCVGRLTRAMAAFKGAAEKQIALNTLAQEHAAVVRGMSAYFQRLADGDLRAKIVEHYPAEFSDLKEGYNSAIDRLRDLIHALTESTKSIEAGSREITEASSALARRTEQAAGELSSTAAAVKQITGGVRETASAADQSRAASEAARSAVIEGRNRTTAATVAMDAVTESSRAIDGVIEGLEKIAFQTRVLAMNAAVEAGRAGEAGRGFAVVADLVSSLALRAEAESASAKEQLTRARDEIDTAVAAVGLIDEAFQVIEASTEDTAHRAEQIASASREQAEATNAVSGALSSIENGIQQNAAMVEETSAATTNLLREVEVLSGQTDAFRLEPQGGRRRSNHAVRVLQAA</sequence>
<dbReference type="InterPro" id="IPR003660">
    <property type="entry name" value="HAMP_dom"/>
</dbReference>
<evidence type="ECO:0000256" key="3">
    <source>
        <dbReference type="PROSITE-ProRule" id="PRU00284"/>
    </source>
</evidence>
<dbReference type="SMART" id="SM00283">
    <property type="entry name" value="MA"/>
    <property type="match status" value="1"/>
</dbReference>
<dbReference type="SUPFAM" id="SSF58104">
    <property type="entry name" value="Methyl-accepting chemotaxis protein (MCP) signaling domain"/>
    <property type="match status" value="1"/>
</dbReference>
<evidence type="ECO:0000313" key="7">
    <source>
        <dbReference type="EMBL" id="PVX29593.1"/>
    </source>
</evidence>
<dbReference type="PANTHER" id="PTHR43531:SF11">
    <property type="entry name" value="METHYL-ACCEPTING CHEMOTAXIS PROTEIN 3"/>
    <property type="match status" value="1"/>
</dbReference>
<feature type="domain" description="Methyl-accepting transducer" evidence="5">
    <location>
        <begin position="176"/>
        <end position="405"/>
    </location>
</feature>
<name>A0A2U0SDZ7_9SPHN</name>
<dbReference type="Proteomes" id="UP000245890">
    <property type="component" value="Unassembled WGS sequence"/>
</dbReference>
<dbReference type="GO" id="GO:0004888">
    <property type="term" value="F:transmembrane signaling receptor activity"/>
    <property type="evidence" value="ECO:0007669"/>
    <property type="project" value="InterPro"/>
</dbReference>
<evidence type="ECO:0000259" key="5">
    <source>
        <dbReference type="PROSITE" id="PS50111"/>
    </source>
</evidence>